<dbReference type="Proteomes" id="UP000201083">
    <property type="component" value="Segment"/>
</dbReference>
<protein>
    <submittedName>
        <fullName evidence="1">Uncharacterized protein</fullName>
    </submittedName>
</protein>
<dbReference type="KEGG" id="vg:26629462"/>
<evidence type="ECO:0000313" key="1">
    <source>
        <dbReference type="EMBL" id="ALA48518.1"/>
    </source>
</evidence>
<dbReference type="RefSeq" id="YP_009202487.1">
    <property type="nucleotide sequence ID" value="NC_028843.1"/>
</dbReference>
<keyword evidence="2" id="KW-1185">Reference proteome</keyword>
<dbReference type="GeneID" id="26629462"/>
<name>A0A0K2FP00_9CAUD</name>
<gene>
    <name evidence="1" type="primary">101</name>
    <name evidence="1" type="ORF">LOLLY9_101</name>
</gene>
<proteinExistence type="predicted"/>
<sequence>MVGSAIEYARKHHPDMVEQLEATRLIHAKRLVELTPP</sequence>
<evidence type="ECO:0000313" key="2">
    <source>
        <dbReference type="Proteomes" id="UP000201083"/>
    </source>
</evidence>
<dbReference type="EMBL" id="KT281791">
    <property type="protein sequence ID" value="ALA48518.1"/>
    <property type="molecule type" value="Genomic_DNA"/>
</dbReference>
<organism evidence="1 2">
    <name type="scientific">Mycobacterium phage Lolly9</name>
    <dbReference type="NCBI Taxonomy" id="1698711"/>
    <lineage>
        <taxon>Viruses</taxon>
        <taxon>Duplodnaviria</taxon>
        <taxon>Heunggongvirae</taxon>
        <taxon>Uroviricota</taxon>
        <taxon>Caudoviricetes</taxon>
        <taxon>Vilmaviridae</taxon>
        <taxon>Lclasvirinae</taxon>
        <taxon>Lumosvirus</taxon>
        <taxon>Lumosvirus lolly9</taxon>
    </lineage>
</organism>
<reference evidence="1 2" key="1">
    <citation type="submission" date="2015-07" db="EMBL/GenBank/DDBJ databases">
        <authorList>
            <person name="Ntshalintshall L."/>
            <person name="Reedoy K."/>
            <person name="Ramruthan J."/>
            <person name="Borthwick M."/>
            <person name="Moodley O.R."/>
            <person name="Larsen M.H."/>
            <person name="Russell D.H."/>
            <person name="Bowman C.A."/>
            <person name="Pope W.A."/>
            <person name="Mavrich T.H."/>
            <person name="Guerrero C.N."/>
            <person name="Jacobs-Sera D.A."/>
            <person name="Hendrix R.W."/>
            <person name="Hatfull G.F."/>
        </authorList>
    </citation>
    <scope>NUCLEOTIDE SEQUENCE [LARGE SCALE GENOMIC DNA]</scope>
</reference>
<accession>A0A0K2FP00</accession>